<evidence type="ECO:0008006" key="4">
    <source>
        <dbReference type="Google" id="ProtNLM"/>
    </source>
</evidence>
<reference evidence="2 3" key="1">
    <citation type="submission" date="2017-09" db="EMBL/GenBank/DDBJ databases">
        <authorList>
            <person name="Ehlers B."/>
            <person name="Leendertz F.H."/>
        </authorList>
    </citation>
    <scope>NUCLEOTIDE SEQUENCE [LARGE SCALE GENOMIC DNA]</scope>
    <source>
        <strain evidence="2 3">CGMCC 4.6857</strain>
    </source>
</reference>
<dbReference type="Proteomes" id="UP000219612">
    <property type="component" value="Unassembled WGS sequence"/>
</dbReference>
<keyword evidence="3" id="KW-1185">Reference proteome</keyword>
<gene>
    <name evidence="2" type="ORF">SAMN05421748_11214</name>
</gene>
<keyword evidence="1" id="KW-0732">Signal</keyword>
<feature type="chain" id="PRO_5038588160" description="Lipoprotein" evidence="1">
    <location>
        <begin position="19"/>
        <end position="216"/>
    </location>
</feature>
<evidence type="ECO:0000313" key="3">
    <source>
        <dbReference type="Proteomes" id="UP000219612"/>
    </source>
</evidence>
<dbReference type="EMBL" id="OBDY01000012">
    <property type="protein sequence ID" value="SNY51562.1"/>
    <property type="molecule type" value="Genomic_DNA"/>
</dbReference>
<organism evidence="2 3">
    <name type="scientific">Paractinoplanes atraurantiacus</name>
    <dbReference type="NCBI Taxonomy" id="1036182"/>
    <lineage>
        <taxon>Bacteria</taxon>
        <taxon>Bacillati</taxon>
        <taxon>Actinomycetota</taxon>
        <taxon>Actinomycetes</taxon>
        <taxon>Micromonosporales</taxon>
        <taxon>Micromonosporaceae</taxon>
        <taxon>Paractinoplanes</taxon>
    </lineage>
</organism>
<sequence>MVSVVPVPRLTAAAAALAAGALLLGTTACTGLDEASAAGPTRDDLITETAAQLAAGGALTYTATYHLAGGATATITQEPSRSSYVYPGGRLIVTPTATIRCQGVSCTRSAPDPTAAATLTGALVTPEAAESMLTTAALDPEVVSTQRDTTIAGRHATCLSLKEVSGTPASAFDLCVTNEGALASFAATIAGKKADITLTSLTDDTEAGAFLEPTKR</sequence>
<feature type="signal peptide" evidence="1">
    <location>
        <begin position="1"/>
        <end position="18"/>
    </location>
</feature>
<evidence type="ECO:0000313" key="2">
    <source>
        <dbReference type="EMBL" id="SNY51562.1"/>
    </source>
</evidence>
<name>A0A285IUA3_9ACTN</name>
<protein>
    <recommendedName>
        <fullName evidence="4">Lipoprotein</fullName>
    </recommendedName>
</protein>
<evidence type="ECO:0000256" key="1">
    <source>
        <dbReference type="SAM" id="SignalP"/>
    </source>
</evidence>
<dbReference type="AlphaFoldDB" id="A0A285IUA3"/>
<accession>A0A285IUA3</accession>
<proteinExistence type="predicted"/>